<organism evidence="1">
    <name type="scientific">Siphoviridae sp. ct8LX107</name>
    <dbReference type="NCBI Taxonomy" id="2826169"/>
    <lineage>
        <taxon>Viruses</taxon>
        <taxon>Duplodnaviria</taxon>
        <taxon>Heunggongvirae</taxon>
        <taxon>Uroviricota</taxon>
        <taxon>Caudoviricetes</taxon>
    </lineage>
</organism>
<sequence length="150" mass="16917">MKKYYLVGEDIARREITAEEAREYAGDSDYRVIAEDDGKQETAAAQAAEYPAPDWEPFVFPPREGYRLTGYEIERSDYEGRSFPADSIPAEAVKTQWANRWEVQGVNPDIYEAIPVYEPITCEGVGACASCKRLTCSRRGAGVRCRNYKA</sequence>
<reference evidence="1" key="1">
    <citation type="journal article" date="2021" name="Proc. Natl. Acad. Sci. U.S.A.">
        <title>A Catalog of Tens of Thousands of Viruses from Human Metagenomes Reveals Hidden Associations with Chronic Diseases.</title>
        <authorList>
            <person name="Tisza M.J."/>
            <person name="Buck C.B."/>
        </authorList>
    </citation>
    <scope>NUCLEOTIDE SEQUENCE</scope>
    <source>
        <strain evidence="1">Ct8LX107</strain>
    </source>
</reference>
<evidence type="ECO:0000313" key="1">
    <source>
        <dbReference type="EMBL" id="DAE21027.1"/>
    </source>
</evidence>
<name>A0A8S5QQD7_9CAUD</name>
<protein>
    <submittedName>
        <fullName evidence="1">Uncharacterized protein</fullName>
    </submittedName>
</protein>
<proteinExistence type="predicted"/>
<accession>A0A8S5QQD7</accession>
<dbReference type="EMBL" id="BK015706">
    <property type="protein sequence ID" value="DAE21027.1"/>
    <property type="molecule type" value="Genomic_DNA"/>
</dbReference>